<proteinExistence type="inferred from homology"/>
<gene>
    <name evidence="3" type="ORF">RD792_010414</name>
</gene>
<dbReference type="Proteomes" id="UP001291926">
    <property type="component" value="Unassembled WGS sequence"/>
</dbReference>
<evidence type="ECO:0000313" key="3">
    <source>
        <dbReference type="EMBL" id="KAK4483231.1"/>
    </source>
</evidence>
<dbReference type="CDD" id="cd00475">
    <property type="entry name" value="Cis_IPPS"/>
    <property type="match status" value="1"/>
</dbReference>
<dbReference type="InterPro" id="IPR001441">
    <property type="entry name" value="UPP_synth-like"/>
</dbReference>
<name>A0ABR0D2Y1_9LAMI</name>
<dbReference type="Pfam" id="PF01255">
    <property type="entry name" value="Prenyltransf"/>
    <property type="match status" value="1"/>
</dbReference>
<dbReference type="NCBIfam" id="TIGR00055">
    <property type="entry name" value="uppS"/>
    <property type="match status" value="1"/>
</dbReference>
<dbReference type="PANTHER" id="PTHR10291">
    <property type="entry name" value="DEHYDRODOLICHYL DIPHOSPHATE SYNTHASE FAMILY MEMBER"/>
    <property type="match status" value="1"/>
</dbReference>
<organism evidence="3 4">
    <name type="scientific">Penstemon davidsonii</name>
    <dbReference type="NCBI Taxonomy" id="160366"/>
    <lineage>
        <taxon>Eukaryota</taxon>
        <taxon>Viridiplantae</taxon>
        <taxon>Streptophyta</taxon>
        <taxon>Embryophyta</taxon>
        <taxon>Tracheophyta</taxon>
        <taxon>Spermatophyta</taxon>
        <taxon>Magnoliopsida</taxon>
        <taxon>eudicotyledons</taxon>
        <taxon>Gunneridae</taxon>
        <taxon>Pentapetalae</taxon>
        <taxon>asterids</taxon>
        <taxon>lamiids</taxon>
        <taxon>Lamiales</taxon>
        <taxon>Plantaginaceae</taxon>
        <taxon>Cheloneae</taxon>
        <taxon>Penstemon</taxon>
    </lineage>
</organism>
<dbReference type="InterPro" id="IPR018520">
    <property type="entry name" value="UPP_synth-like_CS"/>
</dbReference>
<reference evidence="3 4" key="1">
    <citation type="journal article" date="2023" name="bioRxiv">
        <title>Genome report: Whole genome sequence and annotation of Penstemon davidsonii.</title>
        <authorList>
            <person name="Ostevik K.L."/>
            <person name="Alabady M."/>
            <person name="Zhang M."/>
            <person name="Rausher M.D."/>
        </authorList>
    </citation>
    <scope>NUCLEOTIDE SEQUENCE [LARGE SCALE GENOMIC DNA]</scope>
    <source>
        <strain evidence="3">DNT005</strain>
        <tissue evidence="3">Whole leaf</tissue>
    </source>
</reference>
<dbReference type="PANTHER" id="PTHR10291:SF45">
    <property type="entry name" value="ALKYL TRANSFERASE"/>
    <property type="match status" value="1"/>
</dbReference>
<protein>
    <recommendedName>
        <fullName evidence="2">Alkyl transferase</fullName>
        <ecNumber evidence="2">2.5.1.-</ecNumber>
    </recommendedName>
</protein>
<keyword evidence="4" id="KW-1185">Reference proteome</keyword>
<evidence type="ECO:0000256" key="2">
    <source>
        <dbReference type="RuleBase" id="RU363018"/>
    </source>
</evidence>
<keyword evidence="1 2" id="KW-0808">Transferase</keyword>
<sequence length="176" mass="20415">MCVQEEVDFLMSFFHERAKADLDEIMRNEIRLSVMGDKLKLPESLQSLISSAEEYTKANQGLHMFLALNYGGRYDITAASKKIATKVRDGVLQVEEINEALFEQHLETSEIQVSNPDLLIRTSGEHRVSNFMLWQLAYSELYFANKLFPDFDEDDFVEALKMFQKRHRRYGGGHNK</sequence>
<evidence type="ECO:0000313" key="4">
    <source>
        <dbReference type="Proteomes" id="UP001291926"/>
    </source>
</evidence>
<comment type="similarity">
    <text evidence="2">Belongs to the UPP synthase family.</text>
</comment>
<dbReference type="PROSITE" id="PS01066">
    <property type="entry name" value="UPP_SYNTHASE"/>
    <property type="match status" value="1"/>
</dbReference>
<dbReference type="EMBL" id="JAYDYQ010002534">
    <property type="protein sequence ID" value="KAK4483231.1"/>
    <property type="molecule type" value="Genomic_DNA"/>
</dbReference>
<comment type="caution">
    <text evidence="3">The sequence shown here is derived from an EMBL/GenBank/DDBJ whole genome shotgun (WGS) entry which is preliminary data.</text>
</comment>
<dbReference type="Gene3D" id="3.40.1180.10">
    <property type="entry name" value="Decaprenyl diphosphate synthase-like"/>
    <property type="match status" value="1"/>
</dbReference>
<dbReference type="SUPFAM" id="SSF64005">
    <property type="entry name" value="Undecaprenyl diphosphate synthase"/>
    <property type="match status" value="1"/>
</dbReference>
<dbReference type="InterPro" id="IPR036424">
    <property type="entry name" value="UPP_synth-like_sf"/>
</dbReference>
<dbReference type="EC" id="2.5.1.-" evidence="2"/>
<evidence type="ECO:0000256" key="1">
    <source>
        <dbReference type="ARBA" id="ARBA00022679"/>
    </source>
</evidence>
<accession>A0ABR0D2Y1</accession>